<dbReference type="RefSeq" id="WP_195191131.1">
    <property type="nucleotide sequence ID" value="NZ_JADMUL010000011.1"/>
</dbReference>
<protein>
    <recommendedName>
        <fullName evidence="3">Plasmid mobilization relaxosome protein MobC</fullName>
    </recommendedName>
</protein>
<dbReference type="EMBL" id="JAQNCK010000009">
    <property type="protein sequence ID" value="MDC0827955.1"/>
    <property type="molecule type" value="Genomic_DNA"/>
</dbReference>
<evidence type="ECO:0008006" key="3">
    <source>
        <dbReference type="Google" id="ProtNLM"/>
    </source>
</evidence>
<organism evidence="1 2">
    <name type="scientific">Faecalitalea cylindroides</name>
    <dbReference type="NCBI Taxonomy" id="39483"/>
    <lineage>
        <taxon>Bacteria</taxon>
        <taxon>Bacillati</taxon>
        <taxon>Bacillota</taxon>
        <taxon>Erysipelotrichia</taxon>
        <taxon>Erysipelotrichales</taxon>
        <taxon>Erysipelotrichaceae</taxon>
        <taxon>Faecalitalea</taxon>
    </lineage>
</organism>
<dbReference type="Proteomes" id="UP001220658">
    <property type="component" value="Unassembled WGS sequence"/>
</dbReference>
<reference evidence="1" key="1">
    <citation type="submission" date="2023-01" db="EMBL/GenBank/DDBJ databases">
        <title>Human gut microbiome strain richness.</title>
        <authorList>
            <person name="Chen-Liaw A."/>
        </authorList>
    </citation>
    <scope>NUCLEOTIDE SEQUENCE</scope>
    <source>
        <strain evidence="1">D55st1_G4_D55t1_190419</strain>
    </source>
</reference>
<evidence type="ECO:0000313" key="2">
    <source>
        <dbReference type="Proteomes" id="UP001220658"/>
    </source>
</evidence>
<gene>
    <name evidence="1" type="ORF">POG00_04435</name>
</gene>
<dbReference type="Pfam" id="PF21983">
    <property type="entry name" value="NikA-like"/>
    <property type="match status" value="1"/>
</dbReference>
<name>A0AAW6FR98_9FIRM</name>
<sequence>MREEKGKTKQFHFRVDEDFYELYKNICKELGCSQTQYFIESSLSPYYVVVHPAYEMSNEAGKLLTRINHNMNQLARAMNQLVLFMKEKNNVDMMLHEDYAKMAEHFTFMQSEVKKLLELQKEQYSNLFQVINERVFYDSVREYLEKNDPEYLEVLSKRENDV</sequence>
<proteinExistence type="predicted"/>
<accession>A0AAW6FR98</accession>
<evidence type="ECO:0000313" key="1">
    <source>
        <dbReference type="EMBL" id="MDC0827955.1"/>
    </source>
</evidence>
<dbReference type="AlphaFoldDB" id="A0AAW6FR98"/>
<dbReference type="InterPro" id="IPR053842">
    <property type="entry name" value="NikA-like"/>
</dbReference>
<comment type="caution">
    <text evidence="1">The sequence shown here is derived from an EMBL/GenBank/DDBJ whole genome shotgun (WGS) entry which is preliminary data.</text>
</comment>